<protein>
    <recommendedName>
        <fullName evidence="4">DUF4190 domain-containing protein</fullName>
    </recommendedName>
</protein>
<keyword evidence="1" id="KW-0472">Membrane</keyword>
<feature type="transmembrane region" description="Helical" evidence="1">
    <location>
        <begin position="130"/>
        <end position="155"/>
    </location>
</feature>
<organism evidence="2 3">
    <name type="scientific">Dictyobacter vulcani</name>
    <dbReference type="NCBI Taxonomy" id="2607529"/>
    <lineage>
        <taxon>Bacteria</taxon>
        <taxon>Bacillati</taxon>
        <taxon>Chloroflexota</taxon>
        <taxon>Ktedonobacteria</taxon>
        <taxon>Ktedonobacterales</taxon>
        <taxon>Dictyobacteraceae</taxon>
        <taxon>Dictyobacter</taxon>
    </lineage>
</organism>
<evidence type="ECO:0000256" key="1">
    <source>
        <dbReference type="SAM" id="Phobius"/>
    </source>
</evidence>
<comment type="caution">
    <text evidence="2">The sequence shown here is derived from an EMBL/GenBank/DDBJ whole genome shotgun (WGS) entry which is preliminary data.</text>
</comment>
<sequence>MIAKPLQCDIIGTDRIVSKSYSCMRGEAFVRLPSFFGQRSENRSLRDRIFAQRVYPTEALRKIVRSIDAPSGRAAVPTEDQRHFVLTSFTLGCVSIVAAFLPICGLPVAITGLLLGLYGRQSTPLKKASSWAIILSLIGLVLTCINTVAVISIYMSAYLW</sequence>
<evidence type="ECO:0008006" key="4">
    <source>
        <dbReference type="Google" id="ProtNLM"/>
    </source>
</evidence>
<keyword evidence="3" id="KW-1185">Reference proteome</keyword>
<gene>
    <name evidence="2" type="ORF">KDW_32710</name>
</gene>
<dbReference type="EMBL" id="BKZW01000001">
    <property type="protein sequence ID" value="GER89109.1"/>
    <property type="molecule type" value="Genomic_DNA"/>
</dbReference>
<evidence type="ECO:0000313" key="3">
    <source>
        <dbReference type="Proteomes" id="UP000326912"/>
    </source>
</evidence>
<dbReference type="Proteomes" id="UP000326912">
    <property type="component" value="Unassembled WGS sequence"/>
</dbReference>
<dbReference type="AlphaFoldDB" id="A0A5J4KSM9"/>
<proteinExistence type="predicted"/>
<keyword evidence="1" id="KW-1133">Transmembrane helix</keyword>
<reference evidence="2 3" key="1">
    <citation type="submission" date="2019-10" db="EMBL/GenBank/DDBJ databases">
        <title>Dictyobacter vulcani sp. nov., within the class Ktedonobacteria, isolated from soil of volcanic Mt. Zao.</title>
        <authorList>
            <person name="Zheng Y."/>
            <person name="Wang C.M."/>
            <person name="Sakai Y."/>
            <person name="Abe K."/>
            <person name="Yokota A."/>
            <person name="Yabe S."/>
        </authorList>
    </citation>
    <scope>NUCLEOTIDE SEQUENCE [LARGE SCALE GENOMIC DNA]</scope>
    <source>
        <strain evidence="2 3">W12</strain>
    </source>
</reference>
<name>A0A5J4KSM9_9CHLR</name>
<evidence type="ECO:0000313" key="2">
    <source>
        <dbReference type="EMBL" id="GER89109.1"/>
    </source>
</evidence>
<accession>A0A5J4KSM9</accession>
<feature type="transmembrane region" description="Helical" evidence="1">
    <location>
        <begin position="89"/>
        <end position="118"/>
    </location>
</feature>
<keyword evidence="1" id="KW-0812">Transmembrane</keyword>